<comment type="caution">
    <text evidence="3">The sequence shown here is derived from an EMBL/GenBank/DDBJ whole genome shotgun (WGS) entry which is preliminary data.</text>
</comment>
<dbReference type="Gene3D" id="3.40.50.11290">
    <property type="match status" value="1"/>
</dbReference>
<sequence length="868" mass="98789">MYDFSQLNSEMQRRLEAYVASRQALDPKTLGFDELLQRTGRIRAHWQLVLDELSIYDREGLRSRCEEAQNLLHENGVTFNTYEDDPGKLRSWQLDSLPYVISTEEWDQLEQGLMQRSRLLEAIAEDLYGPRTLINSGLLPAELIHSFPSYLLPAVTDQPARRPMLIFHGTDLIRNAEGQWQVLCDWTQSPSGTGYALENRITLARALPGLYREAPLKRLAGFLQAQHRALASLCNSQREQPNIVLLSPGPGSPGYFEHAWLANYMNFSLVEGADLVVRDGQVSMRTLGGLRQVDVIVRQINDPWCDPLELRGDSLLGVPGLMQAARDGEVEIANALGTGILEHPALAAYLETICQRLLGESLLLDHRETLWAGDAEHLPRILAAPELWIFRDITEPAKHLRSERLSAAEQSALLNQLQKTPWRYVAQARLQAATSPVYNTRSDSFEARNINLRLFSLIEPDHLFVAPAERQYRIMPGGLAWVGEPGTLLMESHTVKDIWVMAPVPQPHISLLRQANGPIVVTRDGTDLPCRVADSLFWMGRYGERLDIRSRLLRETLGRFLQEDQSAEESGMLPDLFTALEIQSPDPLETDDPIAETDVPFKYKQLYLNYRNRLLELFEEHHADGMPWLFNHFLRNCRAVRDHLGDDAWRTVNSLRQRFNDMPRTQGIIVGQRQLEGVVTDLAAFFGLCNETMPHHYGWRFLDIGRFIERVLCTLELLKLALLSARQPGIPLWEVVLATTDNFTVYRRRYRSQLHPSAILDLLLFDETNPRSVGYMLKRLERQIQRLPQLSSSPYRNQESRLVIQATSALHLVDIDRLSDIEHSADSRAVLAQLLDQLIAPLSELTNAISHSHFSHVEAPIQLVTMQS</sequence>
<protein>
    <submittedName>
        <fullName evidence="3">Protein containing domains DUF404, DUF407, DUF403</fullName>
    </submittedName>
</protein>
<dbReference type="PANTHER" id="PTHR34595">
    <property type="entry name" value="BLR5612 PROTEIN"/>
    <property type="match status" value="1"/>
</dbReference>
<dbReference type="Proteomes" id="UP000027318">
    <property type="component" value="Unassembled WGS sequence"/>
</dbReference>
<dbReference type="AlphaFoldDB" id="A0A063Y1T5"/>
<evidence type="ECO:0000259" key="2">
    <source>
        <dbReference type="Pfam" id="PF14403"/>
    </source>
</evidence>
<dbReference type="Pfam" id="PF14403">
    <property type="entry name" value="CP_ATPgrasp_2"/>
    <property type="match status" value="1"/>
</dbReference>
<dbReference type="InterPro" id="IPR051680">
    <property type="entry name" value="ATP-dep_Glu-Cys_Ligase-2"/>
</dbReference>
<dbReference type="InterPro" id="IPR007296">
    <property type="entry name" value="DUF403"/>
</dbReference>
<dbReference type="SUPFAM" id="SSF56059">
    <property type="entry name" value="Glutathione synthetase ATP-binding domain-like"/>
    <property type="match status" value="1"/>
</dbReference>
<dbReference type="PANTHER" id="PTHR34595:SF2">
    <property type="entry name" value="BLR2978 PROTEIN"/>
    <property type="match status" value="1"/>
</dbReference>
<gene>
    <name evidence="3" type="ORF">ADINL_1922</name>
</gene>
<proteinExistence type="predicted"/>
<organism evidence="3 4">
    <name type="scientific">Nitrincola lacisaponensis</name>
    <dbReference type="NCBI Taxonomy" id="267850"/>
    <lineage>
        <taxon>Bacteria</taxon>
        <taxon>Pseudomonadati</taxon>
        <taxon>Pseudomonadota</taxon>
        <taxon>Gammaproteobacteria</taxon>
        <taxon>Oceanospirillales</taxon>
        <taxon>Oceanospirillaceae</taxon>
        <taxon>Nitrincola</taxon>
    </lineage>
</organism>
<reference evidence="3 4" key="1">
    <citation type="journal article" date="2005" name="Int. J. Syst. Evol. Microbiol.">
        <title>Nitrincola lacisaponensis gen. nov., sp. nov., a novel alkaliphilic bacterium isolated from an alkaline, saline lake.</title>
        <authorList>
            <person name="Dimitriu P.A."/>
            <person name="Shukla S.K."/>
            <person name="Conradt J."/>
            <person name="Marquez M.C."/>
            <person name="Ventosa A."/>
            <person name="Maglia A."/>
            <person name="Peyton B.M."/>
            <person name="Pinkart H.C."/>
            <person name="Mormile M.R."/>
        </authorList>
    </citation>
    <scope>NUCLEOTIDE SEQUENCE [LARGE SCALE GENOMIC DNA]</scope>
    <source>
        <strain evidence="3 4">4CA</strain>
    </source>
</reference>
<evidence type="ECO:0000259" key="1">
    <source>
        <dbReference type="Pfam" id="PF04168"/>
    </source>
</evidence>
<accession>A0A063Y1T5</accession>
<feature type="domain" description="DUF403" evidence="1">
    <location>
        <begin position="528"/>
        <end position="854"/>
    </location>
</feature>
<dbReference type="EMBL" id="JMSZ01000028">
    <property type="protein sequence ID" value="KDE39644.1"/>
    <property type="molecule type" value="Genomic_DNA"/>
</dbReference>
<feature type="domain" description="Circularly permuted ATP-grasp type 2" evidence="2">
    <location>
        <begin position="98"/>
        <end position="482"/>
    </location>
</feature>
<dbReference type="PATRIC" id="fig|267850.7.peg.1891"/>
<dbReference type="STRING" id="267850.ADINL_1922"/>
<evidence type="ECO:0000313" key="4">
    <source>
        <dbReference type="Proteomes" id="UP000027318"/>
    </source>
</evidence>
<dbReference type="InterPro" id="IPR025841">
    <property type="entry name" value="CP_ATPgrasp_2"/>
</dbReference>
<dbReference type="Pfam" id="PF04168">
    <property type="entry name" value="Alpha-E"/>
    <property type="match status" value="1"/>
</dbReference>
<evidence type="ECO:0000313" key="3">
    <source>
        <dbReference type="EMBL" id="KDE39644.1"/>
    </source>
</evidence>
<name>A0A063Y1T5_9GAMM</name>
<keyword evidence="4" id="KW-1185">Reference proteome</keyword>